<sequence length="146" mass="16729">MSESCTPSTLWPDAKIYLVDEIHGWMDIDAMEALTLPLPDEDWLLEITADGKLVCMAGYDLEDMKSMLSDGTPEDLGTDELAKQAKFYLQQTVSKYRPKLMRLGFTERIEMNESHVAAYYERPVDFGDLADLHQQIKTCLTWFSTH</sequence>
<accession>A0AA96G955</accession>
<proteinExistence type="predicted"/>
<dbReference type="EMBL" id="CP116967">
    <property type="protein sequence ID" value="WNM57186.1"/>
    <property type="molecule type" value="Genomic_DNA"/>
</dbReference>
<dbReference type="RefSeq" id="WP_312641379.1">
    <property type="nucleotide sequence ID" value="NZ_CP116967.1"/>
</dbReference>
<protein>
    <submittedName>
        <fullName evidence="1">Uncharacterized protein</fullName>
    </submittedName>
</protein>
<name>A0AA96G955_9BACT</name>
<evidence type="ECO:0000313" key="2">
    <source>
        <dbReference type="Proteomes" id="UP001302719"/>
    </source>
</evidence>
<dbReference type="KEGG" id="nall:PP769_14540"/>
<evidence type="ECO:0000313" key="1">
    <source>
        <dbReference type="EMBL" id="WNM57186.1"/>
    </source>
</evidence>
<reference evidence="1 2" key="1">
    <citation type="submission" date="2023-01" db="EMBL/GenBank/DDBJ databases">
        <title>Cultivation and genomic characterization of new, ubiquitous marine nitrite-oxidizing bacteria from the Nitrospirales.</title>
        <authorList>
            <person name="Mueller A.J."/>
            <person name="Daebeler A."/>
            <person name="Herbold C.W."/>
            <person name="Kirkegaard R.H."/>
            <person name="Daims H."/>
        </authorList>
    </citation>
    <scope>NUCLEOTIDE SEQUENCE [LARGE SCALE GENOMIC DNA]</scope>
    <source>
        <strain evidence="1 2">VA</strain>
    </source>
</reference>
<gene>
    <name evidence="1" type="ORF">PP769_14540</name>
</gene>
<organism evidence="1 2">
    <name type="scientific">Candidatus Nitrospira allomarina</name>
    <dbReference type="NCBI Taxonomy" id="3020900"/>
    <lineage>
        <taxon>Bacteria</taxon>
        <taxon>Pseudomonadati</taxon>
        <taxon>Nitrospirota</taxon>
        <taxon>Nitrospiria</taxon>
        <taxon>Nitrospirales</taxon>
        <taxon>Nitrospiraceae</taxon>
        <taxon>Nitrospira</taxon>
    </lineage>
</organism>
<dbReference type="Proteomes" id="UP001302719">
    <property type="component" value="Chromosome"/>
</dbReference>
<keyword evidence="2" id="KW-1185">Reference proteome</keyword>
<dbReference type="AlphaFoldDB" id="A0AA96G955"/>